<dbReference type="Proteomes" id="UP001163846">
    <property type="component" value="Unassembled WGS sequence"/>
</dbReference>
<protein>
    <submittedName>
        <fullName evidence="1">Uncharacterized protein</fullName>
    </submittedName>
</protein>
<evidence type="ECO:0000313" key="2">
    <source>
        <dbReference type="Proteomes" id="UP001163846"/>
    </source>
</evidence>
<accession>A0AA38P2C3</accession>
<sequence length="453" mass="51100">MNYRTAKKYNVVVSQKSTPQSSRTRNAYLSRKTAHELYSPTELWTVGLQPADSDVGWWGYRTQRTDSPPFKWTPVKDNHHGLVGAQVTKHVKPIIIGTVTMPPSLKPAVASAVNKKLIQYHSTELPSLIYDNHTLTFYWEVLSTYAEGDNPQVTGLREGFKLENWVDPFFTGMVKAEGSGAGFAITELWERELYARIRNGQLDINRMLKLATELSVGDSAESVWEKVLEKLREELGPVELEQGQPSKNSKESTRNLPVEHKIVLTRQTKVGRTIDTYKKSDALIDSNEVWTVGLRPVTATFPDSTKAIDMIFYGYRSQMDSSSQWGAVKVQGSFLGARYLAEAETMDLGTATMSPSTKKAVLMAVNRAIKENRYDELPNLLFADHVVTLLRKELSSRSTANPPQVTNLSFDLSNWKNLRNMMLFQLGSAAGFEITKDMKKEWEMYRDAVSKAQ</sequence>
<comment type="caution">
    <text evidence="1">The sequence shown here is derived from an EMBL/GenBank/DDBJ whole genome shotgun (WGS) entry which is preliminary data.</text>
</comment>
<name>A0AA38P2C3_9AGAR</name>
<keyword evidence="2" id="KW-1185">Reference proteome</keyword>
<evidence type="ECO:0000313" key="1">
    <source>
        <dbReference type="EMBL" id="KAJ3835010.1"/>
    </source>
</evidence>
<proteinExistence type="predicted"/>
<organism evidence="1 2">
    <name type="scientific">Lentinula raphanica</name>
    <dbReference type="NCBI Taxonomy" id="153919"/>
    <lineage>
        <taxon>Eukaryota</taxon>
        <taxon>Fungi</taxon>
        <taxon>Dikarya</taxon>
        <taxon>Basidiomycota</taxon>
        <taxon>Agaricomycotina</taxon>
        <taxon>Agaricomycetes</taxon>
        <taxon>Agaricomycetidae</taxon>
        <taxon>Agaricales</taxon>
        <taxon>Marasmiineae</taxon>
        <taxon>Omphalotaceae</taxon>
        <taxon>Lentinula</taxon>
    </lineage>
</organism>
<dbReference type="AlphaFoldDB" id="A0AA38P2C3"/>
<dbReference type="EMBL" id="MU806458">
    <property type="protein sequence ID" value="KAJ3835010.1"/>
    <property type="molecule type" value="Genomic_DNA"/>
</dbReference>
<reference evidence="1" key="1">
    <citation type="submission" date="2022-08" db="EMBL/GenBank/DDBJ databases">
        <authorList>
            <consortium name="DOE Joint Genome Institute"/>
            <person name="Min B."/>
            <person name="Riley R."/>
            <person name="Sierra-Patev S."/>
            <person name="Naranjo-Ortiz M."/>
            <person name="Looney B."/>
            <person name="Konkel Z."/>
            <person name="Slot J.C."/>
            <person name="Sakamoto Y."/>
            <person name="Steenwyk J.L."/>
            <person name="Rokas A."/>
            <person name="Carro J."/>
            <person name="Camarero S."/>
            <person name="Ferreira P."/>
            <person name="Molpeceres G."/>
            <person name="Ruiz-Duenas F.J."/>
            <person name="Serrano A."/>
            <person name="Henrissat B."/>
            <person name="Drula E."/>
            <person name="Hughes K.W."/>
            <person name="Mata J.L."/>
            <person name="Ishikawa N.K."/>
            <person name="Vargas-Isla R."/>
            <person name="Ushijima S."/>
            <person name="Smith C.A."/>
            <person name="Ahrendt S."/>
            <person name="Andreopoulos W."/>
            <person name="He G."/>
            <person name="Labutti K."/>
            <person name="Lipzen A."/>
            <person name="Ng V."/>
            <person name="Sandor L."/>
            <person name="Barry K."/>
            <person name="Martinez A.T."/>
            <person name="Xiao Y."/>
            <person name="Gibbons J.G."/>
            <person name="Terashima K."/>
            <person name="Hibbett D.S."/>
            <person name="Grigoriev I.V."/>
        </authorList>
    </citation>
    <scope>NUCLEOTIDE SEQUENCE</scope>
    <source>
        <strain evidence="1">TFB9207</strain>
    </source>
</reference>
<gene>
    <name evidence="1" type="ORF">F5878DRAFT_629094</name>
</gene>